<feature type="non-terminal residue" evidence="1">
    <location>
        <position position="45"/>
    </location>
</feature>
<evidence type="ECO:0000313" key="2">
    <source>
        <dbReference type="Proteomes" id="UP000242243"/>
    </source>
</evidence>
<accession>A0A1I5SEJ1</accession>
<dbReference type="EMBL" id="FOXC01000043">
    <property type="protein sequence ID" value="SFP68897.1"/>
    <property type="molecule type" value="Genomic_DNA"/>
</dbReference>
<name>A0A1I5SEJ1_9BACI</name>
<reference evidence="1 2" key="1">
    <citation type="submission" date="2016-10" db="EMBL/GenBank/DDBJ databases">
        <authorList>
            <person name="de Groot N.N."/>
        </authorList>
    </citation>
    <scope>NUCLEOTIDE SEQUENCE [LARGE SCALE GENOMIC DNA]</scope>
    <source>
        <strain evidence="1 2">DSM 17073</strain>
    </source>
</reference>
<proteinExistence type="predicted"/>
<dbReference type="AlphaFoldDB" id="A0A1I5SEJ1"/>
<gene>
    <name evidence="1" type="ORF">SAMN05421839_1431</name>
</gene>
<sequence>MLRWHQKAAQRLIGCIIFGVGEGILSETEIAHLNNSLAPYFCLNV</sequence>
<dbReference type="Proteomes" id="UP000242243">
    <property type="component" value="Unassembled WGS sequence"/>
</dbReference>
<protein>
    <submittedName>
        <fullName evidence="1">Uncharacterized protein</fullName>
    </submittedName>
</protein>
<evidence type="ECO:0000313" key="1">
    <source>
        <dbReference type="EMBL" id="SFP68897.1"/>
    </source>
</evidence>
<organism evidence="1 2">
    <name type="scientific">Halolactibacillus halophilus</name>
    <dbReference type="NCBI Taxonomy" id="306540"/>
    <lineage>
        <taxon>Bacteria</taxon>
        <taxon>Bacillati</taxon>
        <taxon>Bacillota</taxon>
        <taxon>Bacilli</taxon>
        <taxon>Bacillales</taxon>
        <taxon>Bacillaceae</taxon>
        <taxon>Halolactibacillus</taxon>
    </lineage>
</organism>